<dbReference type="AlphaFoldDB" id="A0A485L2J0"/>
<name>A0A485L2J0_9STRA</name>
<evidence type="ECO:0000313" key="2">
    <source>
        <dbReference type="EMBL" id="VFT91986.1"/>
    </source>
</evidence>
<evidence type="ECO:0000313" key="3">
    <source>
        <dbReference type="Proteomes" id="UP000332933"/>
    </source>
</evidence>
<organism evidence="2 3">
    <name type="scientific">Aphanomyces stellatus</name>
    <dbReference type="NCBI Taxonomy" id="120398"/>
    <lineage>
        <taxon>Eukaryota</taxon>
        <taxon>Sar</taxon>
        <taxon>Stramenopiles</taxon>
        <taxon>Oomycota</taxon>
        <taxon>Saprolegniomycetes</taxon>
        <taxon>Saprolegniales</taxon>
        <taxon>Verrucalvaceae</taxon>
        <taxon>Aphanomyces</taxon>
    </lineage>
</organism>
<reference evidence="1" key="2">
    <citation type="submission" date="2019-06" db="EMBL/GenBank/DDBJ databases">
        <title>Genomics analysis of Aphanomyces spp. identifies a new class of oomycete effector associated with host adaptation.</title>
        <authorList>
            <person name="Gaulin E."/>
        </authorList>
    </citation>
    <scope>NUCLEOTIDE SEQUENCE</scope>
    <source>
        <strain evidence="1">CBS 578.67</strain>
    </source>
</reference>
<proteinExistence type="predicted"/>
<evidence type="ECO:0000313" key="1">
    <source>
        <dbReference type="EMBL" id="KAF0693903.1"/>
    </source>
</evidence>
<dbReference type="EMBL" id="CAADRA010005654">
    <property type="protein sequence ID" value="VFT91986.1"/>
    <property type="molecule type" value="Genomic_DNA"/>
</dbReference>
<accession>A0A485L2J0</accession>
<sequence length="144" mass="15693">MPMTEPQSTQACHDVLPLVTPEKCVVEVDEAATCERTTEESPVVIVVRATVAHDTTMKTPSEEPPMKSTPSTNAIIDDDADIAMAATTFEGDIQVEIDATEAKLRHLKQRLHDIQRKGEVGNASAAIAAIDKHMLHEPKRARAQ</sequence>
<keyword evidence="3" id="KW-1185">Reference proteome</keyword>
<protein>
    <submittedName>
        <fullName evidence="2">Aste57867_15177 protein</fullName>
    </submittedName>
</protein>
<dbReference type="Proteomes" id="UP000332933">
    <property type="component" value="Unassembled WGS sequence"/>
</dbReference>
<dbReference type="EMBL" id="VJMH01005633">
    <property type="protein sequence ID" value="KAF0693903.1"/>
    <property type="molecule type" value="Genomic_DNA"/>
</dbReference>
<gene>
    <name evidence="2" type="primary">Aste57867_15177</name>
    <name evidence="1" type="ORF">As57867_015121</name>
    <name evidence="2" type="ORF">ASTE57867_15177</name>
</gene>
<reference evidence="2 3" key="1">
    <citation type="submission" date="2019-03" db="EMBL/GenBank/DDBJ databases">
        <authorList>
            <person name="Gaulin E."/>
            <person name="Dumas B."/>
        </authorList>
    </citation>
    <scope>NUCLEOTIDE SEQUENCE [LARGE SCALE GENOMIC DNA]</scope>
    <source>
        <strain evidence="2">CBS 568.67</strain>
    </source>
</reference>